<keyword evidence="8" id="KW-0548">Nucleotidyltransferase</keyword>
<dbReference type="PANTHER" id="PTHR42648">
    <property type="entry name" value="TRANSPOSASE, PUTATIVE-RELATED"/>
    <property type="match status" value="1"/>
</dbReference>
<feature type="compositionally biased region" description="Polar residues" evidence="11">
    <location>
        <begin position="184"/>
        <end position="195"/>
    </location>
</feature>
<evidence type="ECO:0000256" key="7">
    <source>
        <dbReference type="ARBA" id="ARBA00022918"/>
    </source>
</evidence>
<evidence type="ECO:0000256" key="3">
    <source>
        <dbReference type="ARBA" id="ARBA00022759"/>
    </source>
</evidence>
<keyword evidence="3" id="KW-0255">Endonuclease</keyword>
<feature type="region of interest" description="Disordered" evidence="11">
    <location>
        <begin position="394"/>
        <end position="426"/>
    </location>
</feature>
<reference evidence="13" key="1">
    <citation type="journal article" date="2019" name="Sci. Rep.">
        <title>Draft genome of Tanacetum cinerariifolium, the natural source of mosquito coil.</title>
        <authorList>
            <person name="Yamashiro T."/>
            <person name="Shiraishi A."/>
            <person name="Satake H."/>
            <person name="Nakayama K."/>
        </authorList>
    </citation>
    <scope>NUCLEOTIDE SEQUENCE</scope>
</reference>
<feature type="region of interest" description="Disordered" evidence="11">
    <location>
        <begin position="1411"/>
        <end position="1459"/>
    </location>
</feature>
<feature type="compositionally biased region" description="Basic and acidic residues" evidence="11">
    <location>
        <begin position="196"/>
        <end position="207"/>
    </location>
</feature>
<evidence type="ECO:0000256" key="11">
    <source>
        <dbReference type="SAM" id="MobiDB-lite"/>
    </source>
</evidence>
<evidence type="ECO:0000256" key="1">
    <source>
        <dbReference type="ARBA" id="ARBA00022722"/>
    </source>
</evidence>
<feature type="region of interest" description="Disordered" evidence="11">
    <location>
        <begin position="901"/>
        <end position="920"/>
    </location>
</feature>
<dbReference type="InterPro" id="IPR039537">
    <property type="entry name" value="Retrotran_Ty1/copia-like"/>
</dbReference>
<feature type="compositionally biased region" description="Basic and acidic residues" evidence="11">
    <location>
        <begin position="1439"/>
        <end position="1455"/>
    </location>
</feature>
<feature type="domain" description="Retroviral polymerase SH3-like" evidence="12">
    <location>
        <begin position="1283"/>
        <end position="1338"/>
    </location>
</feature>
<accession>A0A6L2P756</accession>
<dbReference type="PANTHER" id="PTHR42648:SF11">
    <property type="entry name" value="TRANSPOSON TY4-P GAG-POL POLYPROTEIN"/>
    <property type="match status" value="1"/>
</dbReference>
<organism evidence="13">
    <name type="scientific">Tanacetum cinerariifolium</name>
    <name type="common">Dalmatian daisy</name>
    <name type="synonym">Chrysanthemum cinerariifolium</name>
    <dbReference type="NCBI Taxonomy" id="118510"/>
    <lineage>
        <taxon>Eukaryota</taxon>
        <taxon>Viridiplantae</taxon>
        <taxon>Streptophyta</taxon>
        <taxon>Embryophyta</taxon>
        <taxon>Tracheophyta</taxon>
        <taxon>Spermatophyta</taxon>
        <taxon>Magnoliopsida</taxon>
        <taxon>eudicotyledons</taxon>
        <taxon>Gunneridae</taxon>
        <taxon>Pentapetalae</taxon>
        <taxon>asterids</taxon>
        <taxon>campanulids</taxon>
        <taxon>Asterales</taxon>
        <taxon>Asteraceae</taxon>
        <taxon>Asteroideae</taxon>
        <taxon>Anthemideae</taxon>
        <taxon>Anthemidinae</taxon>
        <taxon>Tanacetum</taxon>
    </lineage>
</organism>
<sequence>METKDTLPSFSNSEAQQMQQIQDKAKKSCMVSFRQLHSHLKCLLQNDLQGSRTDFGFKRAFATLSCQDTETFTGTMFLNVEQLEKQLDKEDFQEIESMVAFNVLETQFQMFIMNQDYLNDEYVAMTHSYFLQYTGQAILEFHDTLIQHLESVKKSIDERLQLKREYDSWVNERQMQTTEEKVDTSQALDASSVDTESSRTESKEQDTSSRSGNDAHDDDVDIKPIYDEEPMDEVQTTAKIDVFAIGQPHTEQPEFNNEGEVVQNAEECLDTCPLPAILTDNQIPKPSYQSLESEKFWKSMSQPLRNQLVVRQPTVFKSKRPRFSKPWCDSQVDVHNDLSKSVTIHYLPKEREAASAKPHHMIASSNSRISSKNLTRFSSNDMVHNHYLEEAKKRIQERSRNSEPSLMCSARSQSTANGSKPIPRRNNQTFRIWPATKNSFIMIKTVPIAEHPRSSRNDSCVTKFLKEVNSRAKVPSNKTTNKNKPIEQICVPHKQERQIPAGHRFSIQKTSVVQKKTITPRSCLRYLINQGFKEFSSDVQAMTSYHNSSELGLHDHSNEQSSSKLVPKLVPLTSVANNTLGLIPQRQKASDYDNPDPVPQRQDVYSSVDADVPSQQELDMLFGPLYDEFSNAGSNPSTNIQSTSAPSTHTNMHAEENNNDQAEERENIPDDEFTNPLCAPTQEVAESSSHNIGLLIKESSLWIEASSEGVAKYTLEILHKHGMDKGQSIGTPIATKPKLDADLSGNPVNQTDYRSKISSKLRLHDHSNEQSSSKLVLDVVPQASKIATSRQVLELLFHHHITMLRSTCDSGSRVGQEKCPCSRATINACVLIGGNIATKKTQKNLLKQQYENFAASSTKVIEQTYERLQNLISQLEMHEIETLSLNDLFNNLKAYKSDVTETSNSTTNSQNVTFLSSSSTNNTTRAVNTAQGVNTASTQGVADSSTTVKNLSDVVIYSFFTNQPSIPQLDNEDLQQIHLDDLEEIDLSAKDLKEQNEQSVKDLRTARVSDVSYKTSLESVEARLDLDITKLKRQLELATKEKDEVQITVQKFENSSKSLSKLLDSQIMDKCNIGLGYNVVPPPYTGSFMSPKPNLVYPSLDDFVDVNKSVSESEVEKPTIESNEPKTVRIENGAPIIKDWVSESEEEDESKFKLVKLNFTKIEFVKPKTNRKPIEKIRQDTYRSPRGNKRNWNQQMSQKLGSDFEMFNKACHVCDYEEIDGGFVAFGGNSKRGKITGKCKIRTVKTSCYVQNKVLVIKPHNKTPYELFLGRKHVLSFMRPFGCPVTILNTIDQLGKFDGKADERFFIGYSTNSKAFRVFNSRTRIVEQNLHVKFSENTPNIAGSGPNWLFDIDALTKSMNYKPIVAGNQSNGSTGTKACDNVGKTRMETVPDKDYILLPLWTQEPIFSSSLKNSPSAGYKPSGEDEKKDAEDPENEYSEISRTEEPRVDQEEKESVNNTNRVNVDISIFEDSNEDVFGAEADLNNMESTFQVSPIPITRIYKDHPLEQVTRDLQSSPQTMRMSKNLEGYGLVITGFEDPDFPDKVYKVEKALYELHQAPRADSNEKKLIQMIKIHTNNNVADLLTKAFDAKNINEEAQIHAKVDGKKVVIFETLIRRDLQFVDEEGIDCLPNETIFEQLLLMGFVQVFLNNQLEEMANHTRIFVPPSYTKKIFRNMKRVGKCFSGRDTPLFPAMMKKQKPKKPKRHDTEEIQPSDPIINVANEDLPEDIVPTHSNDPSLSRINTPGSGEDRIQLKKLIELCIKLSDRVLNLETTKTAQAKEIANLNRRVKRLEKQRKSRSHGLKRLYKVGLSARVKSFADEESLGKEDSSKQGRISDIDANQDIYLVNLHRDEDIFGVNDQDDTSMFDAAKELQGEEVVVKEVNAASIATSVTATTTTAVSFDELTLAQALVEIKTSKPKAKGIIMQEPKFGFKLQAEEHEQERILREKAQQIEEVNLAWDDVQAKIEADYEMAQRLQAKEQKQLTDAEKAKLFMKFLENRKKFFAAMRAKEKRNKPPTKAQQRSLMSTYLKNMDGWKPRALKNKYFAKIKELFDKAMARINNFVNFRTELVEENTKKAQAEIAQESSSNRVGDELE</sequence>
<evidence type="ECO:0000313" key="13">
    <source>
        <dbReference type="EMBL" id="GEU93132.1"/>
    </source>
</evidence>
<dbReference type="Pfam" id="PF25597">
    <property type="entry name" value="SH3_retrovirus"/>
    <property type="match status" value="1"/>
</dbReference>
<evidence type="ECO:0000256" key="4">
    <source>
        <dbReference type="ARBA" id="ARBA00022801"/>
    </source>
</evidence>
<feature type="coiled-coil region" evidence="10">
    <location>
        <begin position="1935"/>
        <end position="1991"/>
    </location>
</feature>
<evidence type="ECO:0000259" key="12">
    <source>
        <dbReference type="Pfam" id="PF25597"/>
    </source>
</evidence>
<dbReference type="GO" id="GO:0046872">
    <property type="term" value="F:metal ion binding"/>
    <property type="evidence" value="ECO:0007669"/>
    <property type="project" value="UniProtKB-KW"/>
</dbReference>
<dbReference type="EMBL" id="BKCJ010010785">
    <property type="protein sequence ID" value="GEU93132.1"/>
    <property type="molecule type" value="Genomic_DNA"/>
</dbReference>
<dbReference type="GO" id="GO:0003887">
    <property type="term" value="F:DNA-directed DNA polymerase activity"/>
    <property type="evidence" value="ECO:0007669"/>
    <property type="project" value="UniProtKB-KW"/>
</dbReference>
<keyword evidence="10" id="KW-0175">Coiled coil</keyword>
<keyword evidence="9" id="KW-0233">DNA recombination</keyword>
<gene>
    <name evidence="13" type="ORF">Tci_065110</name>
</gene>
<feature type="compositionally biased region" description="Basic and acidic residues" evidence="11">
    <location>
        <begin position="652"/>
        <end position="665"/>
    </location>
</feature>
<keyword evidence="5" id="KW-0460">Magnesium</keyword>
<evidence type="ECO:0000256" key="9">
    <source>
        <dbReference type="ARBA" id="ARBA00023172"/>
    </source>
</evidence>
<proteinExistence type="predicted"/>
<keyword evidence="6" id="KW-0229">DNA integration</keyword>
<evidence type="ECO:0000256" key="2">
    <source>
        <dbReference type="ARBA" id="ARBA00022723"/>
    </source>
</evidence>
<feature type="coiled-coil region" evidence="10">
    <location>
        <begin position="982"/>
        <end position="1055"/>
    </location>
</feature>
<evidence type="ECO:0000256" key="8">
    <source>
        <dbReference type="ARBA" id="ARBA00022932"/>
    </source>
</evidence>
<dbReference type="GO" id="GO:0016787">
    <property type="term" value="F:hydrolase activity"/>
    <property type="evidence" value="ECO:0007669"/>
    <property type="project" value="UniProtKB-KW"/>
</dbReference>
<feature type="region of interest" description="Disordered" evidence="11">
    <location>
        <begin position="173"/>
        <end position="221"/>
    </location>
</feature>
<evidence type="ECO:0000256" key="5">
    <source>
        <dbReference type="ARBA" id="ARBA00022842"/>
    </source>
</evidence>
<evidence type="ECO:0000256" key="6">
    <source>
        <dbReference type="ARBA" id="ARBA00022908"/>
    </source>
</evidence>
<keyword evidence="2" id="KW-0479">Metal-binding</keyword>
<keyword evidence="1" id="KW-0540">Nuclease</keyword>
<keyword evidence="8" id="KW-0239">DNA-directed DNA polymerase</keyword>
<feature type="region of interest" description="Disordered" evidence="11">
    <location>
        <begin position="582"/>
        <end position="606"/>
    </location>
</feature>
<dbReference type="GO" id="GO:0015074">
    <property type="term" value="P:DNA integration"/>
    <property type="evidence" value="ECO:0007669"/>
    <property type="project" value="UniProtKB-KW"/>
</dbReference>
<keyword evidence="4" id="KW-0378">Hydrolase</keyword>
<protein>
    <submittedName>
        <fullName evidence="13">Retrovirus-related Pol polyprotein from transposon TNT 1-94</fullName>
    </submittedName>
</protein>
<keyword evidence="7" id="KW-0695">RNA-directed DNA polymerase</keyword>
<keyword evidence="8" id="KW-0808">Transferase</keyword>
<dbReference type="GO" id="GO:0003964">
    <property type="term" value="F:RNA-directed DNA polymerase activity"/>
    <property type="evidence" value="ECO:0007669"/>
    <property type="project" value="UniProtKB-KW"/>
</dbReference>
<feature type="compositionally biased region" description="Polar residues" evidence="11">
    <location>
        <begin position="632"/>
        <end position="651"/>
    </location>
</feature>
<dbReference type="InterPro" id="IPR057670">
    <property type="entry name" value="SH3_retrovirus"/>
</dbReference>
<evidence type="ECO:0000256" key="10">
    <source>
        <dbReference type="SAM" id="Coils"/>
    </source>
</evidence>
<dbReference type="GO" id="GO:0004519">
    <property type="term" value="F:endonuclease activity"/>
    <property type="evidence" value="ECO:0007669"/>
    <property type="project" value="UniProtKB-KW"/>
</dbReference>
<dbReference type="GO" id="GO:0006310">
    <property type="term" value="P:DNA recombination"/>
    <property type="evidence" value="ECO:0007669"/>
    <property type="project" value="UniProtKB-KW"/>
</dbReference>
<comment type="caution">
    <text evidence="13">The sequence shown here is derived from an EMBL/GenBank/DDBJ whole genome shotgun (WGS) entry which is preliminary data.</text>
</comment>
<name>A0A6L2P756_TANCI</name>
<feature type="region of interest" description="Disordered" evidence="11">
    <location>
        <begin position="632"/>
        <end position="665"/>
    </location>
</feature>